<dbReference type="EMBL" id="QHKM01000001">
    <property type="protein sequence ID" value="RAK70687.1"/>
    <property type="molecule type" value="Genomic_DNA"/>
</dbReference>
<feature type="signal peptide" evidence="6">
    <location>
        <begin position="1"/>
        <end position="19"/>
    </location>
</feature>
<comment type="similarity">
    <text evidence="2">Belongs to the SusD family.</text>
</comment>
<dbReference type="GO" id="GO:0009279">
    <property type="term" value="C:cell outer membrane"/>
    <property type="evidence" value="ECO:0007669"/>
    <property type="project" value="UniProtKB-SubCell"/>
</dbReference>
<keyword evidence="5" id="KW-0998">Cell outer membrane</keyword>
<dbReference type="SUPFAM" id="SSF48452">
    <property type="entry name" value="TPR-like"/>
    <property type="match status" value="1"/>
</dbReference>
<feature type="chain" id="PRO_5016389299" evidence="6">
    <location>
        <begin position="20"/>
        <end position="579"/>
    </location>
</feature>
<evidence type="ECO:0000313" key="9">
    <source>
        <dbReference type="EMBL" id="RAK70687.1"/>
    </source>
</evidence>
<keyword evidence="3 6" id="KW-0732">Signal</keyword>
<feature type="domain" description="RagB/SusD" evidence="7">
    <location>
        <begin position="278"/>
        <end position="579"/>
    </location>
</feature>
<feature type="domain" description="SusD-like N-terminal" evidence="8">
    <location>
        <begin position="105"/>
        <end position="235"/>
    </location>
</feature>
<name>A0A328BU64_9BACT</name>
<comment type="subcellular location">
    <subcellularLocation>
        <location evidence="1">Cell outer membrane</location>
    </subcellularLocation>
</comment>
<dbReference type="AlphaFoldDB" id="A0A328BU64"/>
<evidence type="ECO:0000256" key="6">
    <source>
        <dbReference type="SAM" id="SignalP"/>
    </source>
</evidence>
<dbReference type="Gene3D" id="1.25.40.390">
    <property type="match status" value="1"/>
</dbReference>
<evidence type="ECO:0000259" key="7">
    <source>
        <dbReference type="Pfam" id="PF07980"/>
    </source>
</evidence>
<protein>
    <submittedName>
        <fullName evidence="9">RagB/SusD family nutrient uptake outer membrane protein</fullName>
    </submittedName>
</protein>
<evidence type="ECO:0000256" key="4">
    <source>
        <dbReference type="ARBA" id="ARBA00023136"/>
    </source>
</evidence>
<proteinExistence type="inferred from homology"/>
<evidence type="ECO:0000313" key="10">
    <source>
        <dbReference type="Proteomes" id="UP000248553"/>
    </source>
</evidence>
<keyword evidence="10" id="KW-1185">Reference proteome</keyword>
<evidence type="ECO:0000256" key="2">
    <source>
        <dbReference type="ARBA" id="ARBA00006275"/>
    </source>
</evidence>
<dbReference type="InterPro" id="IPR011990">
    <property type="entry name" value="TPR-like_helical_dom_sf"/>
</dbReference>
<reference evidence="10" key="1">
    <citation type="submission" date="2018-05" db="EMBL/GenBank/DDBJ databases">
        <authorList>
            <person name="Nie L."/>
        </authorList>
    </citation>
    <scope>NUCLEOTIDE SEQUENCE [LARGE SCALE GENOMIC DNA]</scope>
    <source>
        <strain evidence="10">NL</strain>
    </source>
</reference>
<gene>
    <name evidence="9" type="ORF">DLM85_07635</name>
</gene>
<evidence type="ECO:0000259" key="8">
    <source>
        <dbReference type="Pfam" id="PF14322"/>
    </source>
</evidence>
<dbReference type="PROSITE" id="PS51257">
    <property type="entry name" value="PROKAR_LIPOPROTEIN"/>
    <property type="match status" value="1"/>
</dbReference>
<sequence>MHKIIRPLTFALLALAATACKDQLDEYNPSGATAEAVFTTPEGFETAVNGAYTYNRNIYGKESGYALLEMGTDLWTAGASNDVTAASNTRPQPALMNYQGLTTDNVWVKNNLWTPCYQGINLVNQALKYIDRAGLSTARRPAAEAELRFLRAWYYYHLVESFGPVPLRLEPTEGVVNTATRASVNEVYAQIFADLEFAVRNLPVTLALYPAPATANDYGRITRPAAEAFAAKAYLSNGQYQKAATYARKVTTAYTGQGIRLVTSYASLWDFTNQRNSEVLWAVNYSTNLTFNAGSHTGHQWFLMKYDDQPGMVRDVANGLPGVRYMPTRFLLDLYNEQNDARYLGSFKQAWIANSATNIPRWSAAEVAQNPALAPLLNQPKFAVGDTAVLTTKRSIPTFDQLYTRRYRYKVYDIDDLYNPNGSLRGERRYYPSLRKFDDPTRATATVTESARDANMLRLGDVILLGAEAQVRLGRTDSAAYYVNLVRTRAALPGRSAAMQVTPAQMTLDFVLDERARELAGEQVRWLDLKRTGKLMDRVRLYNPDAAPSIQPFHALRPIPQSDIDAVTNKADFPQNPGY</sequence>
<dbReference type="RefSeq" id="WP_111477437.1">
    <property type="nucleotide sequence ID" value="NZ_QHKM01000001.1"/>
</dbReference>
<dbReference type="Pfam" id="PF14322">
    <property type="entry name" value="SusD-like_3"/>
    <property type="match status" value="1"/>
</dbReference>
<dbReference type="Pfam" id="PF07980">
    <property type="entry name" value="SusD_RagB"/>
    <property type="match status" value="1"/>
</dbReference>
<accession>A0A328BU64</accession>
<dbReference type="OrthoDB" id="9792139at2"/>
<dbReference type="Proteomes" id="UP000248553">
    <property type="component" value="Unassembled WGS sequence"/>
</dbReference>
<dbReference type="InterPro" id="IPR033985">
    <property type="entry name" value="SusD-like_N"/>
</dbReference>
<evidence type="ECO:0000256" key="3">
    <source>
        <dbReference type="ARBA" id="ARBA00022729"/>
    </source>
</evidence>
<evidence type="ECO:0000256" key="5">
    <source>
        <dbReference type="ARBA" id="ARBA00023237"/>
    </source>
</evidence>
<comment type="caution">
    <text evidence="9">The sequence shown here is derived from an EMBL/GenBank/DDBJ whole genome shotgun (WGS) entry which is preliminary data.</text>
</comment>
<dbReference type="InterPro" id="IPR012944">
    <property type="entry name" value="SusD_RagB_dom"/>
</dbReference>
<evidence type="ECO:0000256" key="1">
    <source>
        <dbReference type="ARBA" id="ARBA00004442"/>
    </source>
</evidence>
<keyword evidence="4" id="KW-0472">Membrane</keyword>
<organism evidence="9 10">
    <name type="scientific">Hymenobacter edaphi</name>
    <dbReference type="NCBI Taxonomy" id="2211146"/>
    <lineage>
        <taxon>Bacteria</taxon>
        <taxon>Pseudomonadati</taxon>
        <taxon>Bacteroidota</taxon>
        <taxon>Cytophagia</taxon>
        <taxon>Cytophagales</taxon>
        <taxon>Hymenobacteraceae</taxon>
        <taxon>Hymenobacter</taxon>
    </lineage>
</organism>